<comment type="similarity">
    <text evidence="1">Belongs to the IST1 family.</text>
</comment>
<dbReference type="GeneID" id="111468061"/>
<dbReference type="Pfam" id="PF03398">
    <property type="entry name" value="Ist1"/>
    <property type="match status" value="1"/>
</dbReference>
<organism evidence="2 3">
    <name type="scientific">Cucurbita maxima</name>
    <name type="common">Pumpkin</name>
    <name type="synonym">Winter squash</name>
    <dbReference type="NCBI Taxonomy" id="3661"/>
    <lineage>
        <taxon>Eukaryota</taxon>
        <taxon>Viridiplantae</taxon>
        <taxon>Streptophyta</taxon>
        <taxon>Embryophyta</taxon>
        <taxon>Tracheophyta</taxon>
        <taxon>Spermatophyta</taxon>
        <taxon>Magnoliopsida</taxon>
        <taxon>eudicotyledons</taxon>
        <taxon>Gunneridae</taxon>
        <taxon>Pentapetalae</taxon>
        <taxon>rosids</taxon>
        <taxon>fabids</taxon>
        <taxon>Cucurbitales</taxon>
        <taxon>Cucurbitaceae</taxon>
        <taxon>Cucurbiteae</taxon>
        <taxon>Cucurbita</taxon>
    </lineage>
</organism>
<name>A0A6J1I0X9_CUCMA</name>
<dbReference type="PANTHER" id="PTHR12161">
    <property type="entry name" value="IST1 FAMILY MEMBER"/>
    <property type="match status" value="1"/>
</dbReference>
<keyword evidence="2" id="KW-1185">Reference proteome</keyword>
<dbReference type="Gene3D" id="1.20.1260.60">
    <property type="entry name" value="Vacuolar protein sorting-associated protein Ist1"/>
    <property type="match status" value="1"/>
</dbReference>
<accession>A0A6J1I0X9</accession>
<dbReference type="AlphaFoldDB" id="A0A6J1I0X9"/>
<gene>
    <name evidence="3" type="primary">LOC111468061</name>
</gene>
<dbReference type="Proteomes" id="UP000504608">
    <property type="component" value="Unplaced"/>
</dbReference>
<dbReference type="InterPro" id="IPR042277">
    <property type="entry name" value="IST1-like"/>
</dbReference>
<protein>
    <submittedName>
        <fullName evidence="3">Uncharacterized protein LOC111468061</fullName>
    </submittedName>
</protein>
<dbReference type="RefSeq" id="XP_022968879.1">
    <property type="nucleotide sequence ID" value="XM_023113111.1"/>
</dbReference>
<evidence type="ECO:0000313" key="3">
    <source>
        <dbReference type="RefSeq" id="XP_022968879.1"/>
    </source>
</evidence>
<dbReference type="PANTHER" id="PTHR12161:SF44">
    <property type="entry name" value="REGULATOR OF VPS4 ACTIVITY IN THE MVB PATHWAY PROTEIN"/>
    <property type="match status" value="1"/>
</dbReference>
<dbReference type="KEGG" id="cmax:111468061"/>
<evidence type="ECO:0000256" key="1">
    <source>
        <dbReference type="ARBA" id="ARBA00005536"/>
    </source>
</evidence>
<dbReference type="FunFam" id="1.20.1260.60:FF:000002">
    <property type="entry name" value="Vacuolar protein sorting-associated protein IST1"/>
    <property type="match status" value="1"/>
</dbReference>
<proteinExistence type="inferred from homology"/>
<dbReference type="GO" id="GO:0015031">
    <property type="term" value="P:protein transport"/>
    <property type="evidence" value="ECO:0007669"/>
    <property type="project" value="InterPro"/>
</dbReference>
<evidence type="ECO:0000313" key="2">
    <source>
        <dbReference type="Proteomes" id="UP000504608"/>
    </source>
</evidence>
<dbReference type="OrthoDB" id="29853at2759"/>
<sequence length="319" mass="37693">MFGILFGWRKASKCKKLIEQALCRLKMLKKKRYSIARQLREDLFELISNGYQQIAFNRVEQLVRDESLMEAYDLIENFCEFILVKFSHVRKNKKTSLKNVFVGGFRTCPDDLMEAISSLIFASARCGDFPELKPVRKFFEERYGQRFAMAAVELHPGNLVNPQIKEKLVMKAVSDDEKQRLMNEIARDCFHPAILALEYCPDWYQEHGLDRTNNRLSYEVTIGYLIDKQQPCYVHSECRMDDHVDSIQSPTINRLDYDWNDEIVFDSYSIGSIVYDVFVYPHCQPYENKYPRHVHPKLPDYDEIAAKFIQMKREYVKKM</sequence>
<dbReference type="InterPro" id="IPR005061">
    <property type="entry name" value="Ist1"/>
</dbReference>
<reference evidence="3" key="1">
    <citation type="submission" date="2025-08" db="UniProtKB">
        <authorList>
            <consortium name="RefSeq"/>
        </authorList>
    </citation>
    <scope>IDENTIFICATION</scope>
    <source>
        <tissue evidence="3">Young leaves</tissue>
    </source>
</reference>